<evidence type="ECO:0000313" key="2">
    <source>
        <dbReference type="EMBL" id="BCK55436.1"/>
    </source>
</evidence>
<organism evidence="2 3">
    <name type="scientific">Nocardia wallacei</name>
    <dbReference type="NCBI Taxonomy" id="480035"/>
    <lineage>
        <taxon>Bacteria</taxon>
        <taxon>Bacillati</taxon>
        <taxon>Actinomycetota</taxon>
        <taxon>Actinomycetes</taxon>
        <taxon>Mycobacteriales</taxon>
        <taxon>Nocardiaceae</taxon>
        <taxon>Nocardia</taxon>
    </lineage>
</organism>
<sequence>MSEYETTEYETIAQRYIDSWNEQDADKRRALLAEVYTPDATYTDPLAAVTGLDAIDQVVSGAQQQFAGLRFTLGERVDGHHGIARFTWNLGAPGAEALVVGFDVIVLEQGRIAQVHGFLDKVPG</sequence>
<dbReference type="AlphaFoldDB" id="A0A7G1KLJ1"/>
<evidence type="ECO:0000259" key="1">
    <source>
        <dbReference type="Pfam" id="PF12680"/>
    </source>
</evidence>
<dbReference type="SUPFAM" id="SSF54427">
    <property type="entry name" value="NTF2-like"/>
    <property type="match status" value="1"/>
</dbReference>
<feature type="domain" description="SnoaL-like" evidence="1">
    <location>
        <begin position="13"/>
        <end position="114"/>
    </location>
</feature>
<dbReference type="Gene3D" id="3.10.450.50">
    <property type="match status" value="1"/>
</dbReference>
<accession>A0A7G1KLJ1</accession>
<dbReference type="InterPro" id="IPR032710">
    <property type="entry name" value="NTF2-like_dom_sf"/>
</dbReference>
<dbReference type="KEGG" id="nwl:NWFMUON74_32080"/>
<gene>
    <name evidence="2" type="ORF">NWFMUON74_32080</name>
</gene>
<dbReference type="GO" id="GO:0016853">
    <property type="term" value="F:isomerase activity"/>
    <property type="evidence" value="ECO:0007669"/>
    <property type="project" value="UniProtKB-KW"/>
</dbReference>
<dbReference type="EMBL" id="AP023396">
    <property type="protein sequence ID" value="BCK55436.1"/>
    <property type="molecule type" value="Genomic_DNA"/>
</dbReference>
<keyword evidence="2" id="KW-0413">Isomerase</keyword>
<dbReference type="InterPro" id="IPR037401">
    <property type="entry name" value="SnoaL-like"/>
</dbReference>
<name>A0A7G1KLJ1_9NOCA</name>
<dbReference type="RefSeq" id="WP_187688547.1">
    <property type="nucleotide sequence ID" value="NZ_AP023396.1"/>
</dbReference>
<dbReference type="Pfam" id="PF12680">
    <property type="entry name" value="SnoaL_2"/>
    <property type="match status" value="1"/>
</dbReference>
<dbReference type="Proteomes" id="UP000516173">
    <property type="component" value="Chromosome"/>
</dbReference>
<protein>
    <submittedName>
        <fullName evidence="2">Isomerase</fullName>
    </submittedName>
</protein>
<dbReference type="GeneID" id="80347748"/>
<evidence type="ECO:0000313" key="3">
    <source>
        <dbReference type="Proteomes" id="UP000516173"/>
    </source>
</evidence>
<reference evidence="2 3" key="1">
    <citation type="submission" date="2020-08" db="EMBL/GenBank/DDBJ databases">
        <title>Genome Sequencing of Nocardia wallacei strain FMUON74 and assembly.</title>
        <authorList>
            <person name="Toyokawa M."/>
            <person name="Uesaka K."/>
        </authorList>
    </citation>
    <scope>NUCLEOTIDE SEQUENCE [LARGE SCALE GENOMIC DNA]</scope>
    <source>
        <strain evidence="2 3">FMUON74</strain>
    </source>
</reference>
<keyword evidence="3" id="KW-1185">Reference proteome</keyword>
<proteinExistence type="predicted"/>